<reference evidence="2" key="1">
    <citation type="submission" date="2020-08" db="EMBL/GenBank/DDBJ databases">
        <title>Plant Genome Project.</title>
        <authorList>
            <person name="Zhang R.-G."/>
        </authorList>
    </citation>
    <scope>NUCLEOTIDE SEQUENCE</scope>
    <source>
        <strain evidence="2">WSP0</strain>
        <tissue evidence="2">Leaf</tissue>
    </source>
</reference>
<accession>A0AAV6IZM9</accession>
<comment type="caution">
    <text evidence="2">The sequence shown here is derived from an EMBL/GenBank/DDBJ whole genome shotgun (WGS) entry which is preliminary data.</text>
</comment>
<organism evidence="2 3">
    <name type="scientific">Rhododendron griersonianum</name>
    <dbReference type="NCBI Taxonomy" id="479676"/>
    <lineage>
        <taxon>Eukaryota</taxon>
        <taxon>Viridiplantae</taxon>
        <taxon>Streptophyta</taxon>
        <taxon>Embryophyta</taxon>
        <taxon>Tracheophyta</taxon>
        <taxon>Spermatophyta</taxon>
        <taxon>Magnoliopsida</taxon>
        <taxon>eudicotyledons</taxon>
        <taxon>Gunneridae</taxon>
        <taxon>Pentapetalae</taxon>
        <taxon>asterids</taxon>
        <taxon>Ericales</taxon>
        <taxon>Ericaceae</taxon>
        <taxon>Ericoideae</taxon>
        <taxon>Rhodoreae</taxon>
        <taxon>Rhododendron</taxon>
    </lineage>
</organism>
<name>A0AAV6IZM9_9ERIC</name>
<dbReference type="EMBL" id="JACTNZ010000009">
    <property type="protein sequence ID" value="KAG5532505.1"/>
    <property type="molecule type" value="Genomic_DNA"/>
</dbReference>
<feature type="transmembrane region" description="Helical" evidence="1">
    <location>
        <begin position="129"/>
        <end position="147"/>
    </location>
</feature>
<proteinExistence type="predicted"/>
<evidence type="ECO:0000313" key="2">
    <source>
        <dbReference type="EMBL" id="KAG5532505.1"/>
    </source>
</evidence>
<dbReference type="Proteomes" id="UP000823749">
    <property type="component" value="Chromosome 9"/>
</dbReference>
<gene>
    <name evidence="2" type="ORF">RHGRI_026954</name>
</gene>
<protein>
    <recommendedName>
        <fullName evidence="4">Transmembrane protein</fullName>
    </recommendedName>
</protein>
<dbReference type="AlphaFoldDB" id="A0AAV6IZM9"/>
<sequence>MKEEKDLKPHVPHVTLSYPIMLRRAFRLSYFLDTRKGELVRDEKNELRLHETERIRDSFSSGMSDGSEEDLTKKTMAVEREKNSSNRRIMRGHLFLFFWNGIEFECFPIAFLLSIIGNDSFSCLRATDSPTNCWFFEGFFGSVYNLGKRKEKKRKLKKFPLHYLVEKEREKKIKILSSVNSNFSFPFFSFP</sequence>
<evidence type="ECO:0008006" key="4">
    <source>
        <dbReference type="Google" id="ProtNLM"/>
    </source>
</evidence>
<keyword evidence="1" id="KW-1133">Transmembrane helix</keyword>
<keyword evidence="1" id="KW-0812">Transmembrane</keyword>
<evidence type="ECO:0000313" key="3">
    <source>
        <dbReference type="Proteomes" id="UP000823749"/>
    </source>
</evidence>
<keyword evidence="1" id="KW-0472">Membrane</keyword>
<keyword evidence="3" id="KW-1185">Reference proteome</keyword>
<feature type="transmembrane region" description="Helical" evidence="1">
    <location>
        <begin position="94"/>
        <end position="117"/>
    </location>
</feature>
<evidence type="ECO:0000256" key="1">
    <source>
        <dbReference type="SAM" id="Phobius"/>
    </source>
</evidence>